<evidence type="ECO:0000259" key="2">
    <source>
        <dbReference type="PROSITE" id="PS50234"/>
    </source>
</evidence>
<name>A0A1J5Q9C4_9ZZZZ</name>
<accession>A0A1J5Q9C4</accession>
<dbReference type="Gene3D" id="3.40.50.410">
    <property type="entry name" value="von Willebrand factor, type A domain"/>
    <property type="match status" value="1"/>
</dbReference>
<dbReference type="InterPro" id="IPR002035">
    <property type="entry name" value="VWF_A"/>
</dbReference>
<sequence>MMHIAWPWMALLLPLPWLGARFLAPAQPQGGALFLPFAASVATGALPVQARHSRRRVLLFALVWLLLLAAAMRPQWLGQAQPVSSTGRHLMLAVDVSGSMATQDMAGGASRLQVVQAVAGEFIAHRRGDQVGLILFGTRPYLQAPLTPDLATVGEFLRESVIGVAGQQTAIGDAIGLAIKRINDQRTQAAAKGEMVLILLTDGGNDAGLMDPVQAAKMAAGAGLRIYTIGVGAAVQQGLLGTAGNTDLDEATLKTIAKITGGAYFRATDATALQEVYARIDKLEPGAGPTQWYRPRSEWFAWPLALALLLSVPLALMRERA</sequence>
<feature type="transmembrane region" description="Helical" evidence="1">
    <location>
        <begin position="57"/>
        <end position="76"/>
    </location>
</feature>
<comment type="caution">
    <text evidence="3">The sequence shown here is derived from an EMBL/GenBank/DDBJ whole genome shotgun (WGS) entry which is preliminary data.</text>
</comment>
<keyword evidence="1" id="KW-1133">Transmembrane helix</keyword>
<dbReference type="SMART" id="SM00327">
    <property type="entry name" value="VWA"/>
    <property type="match status" value="1"/>
</dbReference>
<dbReference type="EMBL" id="MLJW01003209">
    <property type="protein sequence ID" value="OIQ72581.1"/>
    <property type="molecule type" value="Genomic_DNA"/>
</dbReference>
<protein>
    <submittedName>
        <fullName evidence="3">von Willebrand factor type A domain protein</fullName>
    </submittedName>
</protein>
<keyword evidence="1" id="KW-0812">Transmembrane</keyword>
<dbReference type="Pfam" id="PF00092">
    <property type="entry name" value="VWA"/>
    <property type="match status" value="1"/>
</dbReference>
<evidence type="ECO:0000313" key="3">
    <source>
        <dbReference type="EMBL" id="OIQ72581.1"/>
    </source>
</evidence>
<dbReference type="SUPFAM" id="SSF53300">
    <property type="entry name" value="vWA-like"/>
    <property type="match status" value="1"/>
</dbReference>
<proteinExistence type="predicted"/>
<feature type="transmembrane region" description="Helical" evidence="1">
    <location>
        <begin position="299"/>
        <end position="317"/>
    </location>
</feature>
<dbReference type="PROSITE" id="PS50234">
    <property type="entry name" value="VWFA"/>
    <property type="match status" value="1"/>
</dbReference>
<feature type="domain" description="VWFA" evidence="2">
    <location>
        <begin position="89"/>
        <end position="280"/>
    </location>
</feature>
<reference evidence="3" key="1">
    <citation type="submission" date="2016-10" db="EMBL/GenBank/DDBJ databases">
        <title>Sequence of Gallionella enrichment culture.</title>
        <authorList>
            <person name="Poehlein A."/>
            <person name="Muehling M."/>
            <person name="Daniel R."/>
        </authorList>
    </citation>
    <scope>NUCLEOTIDE SEQUENCE</scope>
</reference>
<dbReference type="PANTHER" id="PTHR22550:SF18">
    <property type="entry name" value="VWFA DOMAIN-CONTAINING PROTEIN"/>
    <property type="match status" value="1"/>
</dbReference>
<keyword evidence="1" id="KW-0472">Membrane</keyword>
<dbReference type="InterPro" id="IPR036465">
    <property type="entry name" value="vWFA_dom_sf"/>
</dbReference>
<organism evidence="3">
    <name type="scientific">mine drainage metagenome</name>
    <dbReference type="NCBI Taxonomy" id="410659"/>
    <lineage>
        <taxon>unclassified sequences</taxon>
        <taxon>metagenomes</taxon>
        <taxon>ecological metagenomes</taxon>
    </lineage>
</organism>
<dbReference type="InterPro" id="IPR050768">
    <property type="entry name" value="UPF0353/GerABKA_families"/>
</dbReference>
<dbReference type="AlphaFoldDB" id="A0A1J5Q9C4"/>
<evidence type="ECO:0000256" key="1">
    <source>
        <dbReference type="SAM" id="Phobius"/>
    </source>
</evidence>
<gene>
    <name evidence="3" type="ORF">GALL_457910</name>
</gene>
<dbReference type="PANTHER" id="PTHR22550">
    <property type="entry name" value="SPORE GERMINATION PROTEIN"/>
    <property type="match status" value="1"/>
</dbReference>